<protein>
    <submittedName>
        <fullName evidence="1">Prepilin peptidase</fullName>
    </submittedName>
</protein>
<evidence type="ECO:0000313" key="4">
    <source>
        <dbReference type="Proteomes" id="UP000241440"/>
    </source>
</evidence>
<reference evidence="3 4" key="1">
    <citation type="submission" date="2018-01" db="EMBL/GenBank/DDBJ databases">
        <title>Whole genome sequencing of Histamine producing bacteria.</title>
        <authorList>
            <person name="Butler K."/>
        </authorList>
    </citation>
    <scope>NUCLEOTIDE SEQUENCE [LARGE SCALE GENOMIC DNA]</scope>
    <source>
        <strain evidence="1 4">A2-1</strain>
        <strain evidence="2 3">A6-1</strain>
    </source>
</reference>
<dbReference type="Pfam" id="PF07445">
    <property type="entry name" value="PriC"/>
    <property type="match status" value="1"/>
</dbReference>
<evidence type="ECO:0000313" key="3">
    <source>
        <dbReference type="Proteomes" id="UP000240989"/>
    </source>
</evidence>
<dbReference type="InterPro" id="IPR038338">
    <property type="entry name" value="PriC_sf"/>
</dbReference>
<dbReference type="Proteomes" id="UP000241440">
    <property type="component" value="Unassembled WGS sequence"/>
</dbReference>
<dbReference type="InterPro" id="IPR010890">
    <property type="entry name" value="PriC"/>
</dbReference>
<dbReference type="EMBL" id="PYOU01000001">
    <property type="protein sequence ID" value="PSX12546.1"/>
    <property type="molecule type" value="Genomic_DNA"/>
</dbReference>
<gene>
    <name evidence="2" type="ORF">C0W27_00630</name>
    <name evidence="1" type="ORF">C0W41_01120</name>
</gene>
<sequence length="183" mass="21547">MIDLSRLISLIEQLKQQAADVDRKRGESFKPLFDETLFKTRSKLLTPCVNEVHNELQLLQKEQQAGRLLPARTQHLCEKIVSQIQAIQRELATLNIRKKEPKNQAVWRRPINEIYQDLNQHKDWERRLKAMLRDKELLISRCASQFEQQQLQKEILALEGRISRCQAALIKIETDISNRERKG</sequence>
<dbReference type="EMBL" id="PYOY01000001">
    <property type="protein sequence ID" value="PSX09421.1"/>
    <property type="molecule type" value="Genomic_DNA"/>
</dbReference>
<accession>A0A0D8NLK1</accession>
<dbReference type="Gene3D" id="1.20.1270.340">
    <property type="match status" value="1"/>
</dbReference>
<dbReference type="RefSeq" id="WP_005370456.1">
    <property type="nucleotide sequence ID" value="NZ_JAKJTG010000009.1"/>
</dbReference>
<dbReference type="Proteomes" id="UP000240989">
    <property type="component" value="Unassembled WGS sequence"/>
</dbReference>
<keyword evidence="3" id="KW-1185">Reference proteome</keyword>
<evidence type="ECO:0000313" key="2">
    <source>
        <dbReference type="EMBL" id="PSX12546.1"/>
    </source>
</evidence>
<dbReference type="GeneID" id="61228322"/>
<evidence type="ECO:0000313" key="1">
    <source>
        <dbReference type="EMBL" id="PSX09421.1"/>
    </source>
</evidence>
<proteinExistence type="predicted"/>
<dbReference type="AlphaFoldDB" id="A0A0D8NLK1"/>
<comment type="caution">
    <text evidence="1">The sequence shown here is derived from an EMBL/GenBank/DDBJ whole genome shotgun (WGS) entry which is preliminary data.</text>
</comment>
<name>A0A0D8NLK1_PHOAN</name>
<organism evidence="1 4">
    <name type="scientific">Photobacterium angustum</name>
    <dbReference type="NCBI Taxonomy" id="661"/>
    <lineage>
        <taxon>Bacteria</taxon>
        <taxon>Pseudomonadati</taxon>
        <taxon>Pseudomonadota</taxon>
        <taxon>Gammaproteobacteria</taxon>
        <taxon>Vibrionales</taxon>
        <taxon>Vibrionaceae</taxon>
        <taxon>Photobacterium</taxon>
    </lineage>
</organism>